<evidence type="ECO:0000256" key="5">
    <source>
        <dbReference type="ARBA" id="ARBA00023288"/>
    </source>
</evidence>
<evidence type="ECO:0000313" key="6">
    <source>
        <dbReference type="EMBL" id="AJY74018.1"/>
    </source>
</evidence>
<name>A0A0D5NGH3_9BACL</name>
<sequence length="465" mass="51660">MSTNSNRKKVKAWMLRFRFRSGPKIARLAVICLAMLVLAAGCSGGGQPAEVKEPLRIAIYNEASYNHSLRDYLEAAFPDLQVEIIPTEYSTADYNITDYRKFLAKLMDEKHPDLIYTYGDDYRYLASEGYLTDLTDDMRKDGIRESDFQQGAIEELKDNPDNRLYGLAPQLYSRVLCYNKDLFRKYGVEEPADGMAWSDIIRLASRFVSAGAVEEGIVGFHSMGANGLGSYVARVAWTEGIQQLGSDSRTVTLNTPAWKSIYSSVLEGYRQGAFGVKEMKERIEGNEAYFDEDAMKEADLFGKGKAAMTIDGIKQCKKDSFETGGVFAPVNSADPGRIAGFVVVDILAIPAAAENKADAWEVVKFMTGDYMAKLLSGTDGISARMSYLTMNTDPQMKKLFQLMPVKTPLIRESIPRSVHTALDEMITREQKELVAGNKTLDEALASMQTEGQQIVDKFWSSGGNT</sequence>
<keyword evidence="1" id="KW-1003">Cell membrane</keyword>
<evidence type="ECO:0000256" key="3">
    <source>
        <dbReference type="ARBA" id="ARBA00023136"/>
    </source>
</evidence>
<evidence type="ECO:0000256" key="4">
    <source>
        <dbReference type="ARBA" id="ARBA00023139"/>
    </source>
</evidence>
<keyword evidence="7" id="KW-1185">Reference proteome</keyword>
<dbReference type="PATRIC" id="fig|1126833.4.peg.1017"/>
<evidence type="ECO:0000256" key="2">
    <source>
        <dbReference type="ARBA" id="ARBA00022729"/>
    </source>
</evidence>
<accession>A0A0D5NGH3</accession>
<keyword evidence="3" id="KW-0472">Membrane</keyword>
<dbReference type="EMBL" id="CP011058">
    <property type="protein sequence ID" value="AJY74018.1"/>
    <property type="molecule type" value="Genomic_DNA"/>
</dbReference>
<proteinExistence type="predicted"/>
<dbReference type="Proteomes" id="UP000032633">
    <property type="component" value="Chromosome"/>
</dbReference>
<reference evidence="7" key="2">
    <citation type="submission" date="2015-03" db="EMBL/GenBank/DDBJ databases">
        <title>Genome sequence of Paenibacillus beijingensis strain DSM 24997T.</title>
        <authorList>
            <person name="Kwak Y."/>
            <person name="Shin J.-H."/>
        </authorList>
    </citation>
    <scope>NUCLEOTIDE SEQUENCE [LARGE SCALE GENOMIC DNA]</scope>
    <source>
        <strain evidence="7">DSM 24997</strain>
    </source>
</reference>
<keyword evidence="4" id="KW-0564">Palmitate</keyword>
<dbReference type="InterPro" id="IPR006059">
    <property type="entry name" value="SBP"/>
</dbReference>
<dbReference type="RefSeq" id="WP_045669454.1">
    <property type="nucleotide sequence ID" value="NZ_CP011058.1"/>
</dbReference>
<keyword evidence="2" id="KW-0732">Signal</keyword>
<evidence type="ECO:0008006" key="8">
    <source>
        <dbReference type="Google" id="ProtNLM"/>
    </source>
</evidence>
<gene>
    <name evidence="6" type="ORF">VN24_04595</name>
</gene>
<dbReference type="InterPro" id="IPR050490">
    <property type="entry name" value="Bact_solute-bd_prot1"/>
</dbReference>
<organism evidence="6 7">
    <name type="scientific">Paenibacillus beijingensis</name>
    <dbReference type="NCBI Taxonomy" id="1126833"/>
    <lineage>
        <taxon>Bacteria</taxon>
        <taxon>Bacillati</taxon>
        <taxon>Bacillota</taxon>
        <taxon>Bacilli</taxon>
        <taxon>Bacillales</taxon>
        <taxon>Paenibacillaceae</taxon>
        <taxon>Paenibacillus</taxon>
    </lineage>
</organism>
<dbReference type="SUPFAM" id="SSF53850">
    <property type="entry name" value="Periplasmic binding protein-like II"/>
    <property type="match status" value="1"/>
</dbReference>
<reference evidence="6 7" key="1">
    <citation type="journal article" date="2015" name="J. Biotechnol.">
        <title>Complete genome sequence of Paenibacillus beijingensis 7188(T) (=DSM 24997(T)), a novel rhizobacterium from jujube garden soil.</title>
        <authorList>
            <person name="Kwak Y."/>
            <person name="Shin J.H."/>
        </authorList>
    </citation>
    <scope>NUCLEOTIDE SEQUENCE [LARGE SCALE GENOMIC DNA]</scope>
    <source>
        <strain evidence="6 7">DSM 24997</strain>
    </source>
</reference>
<dbReference type="Pfam" id="PF01547">
    <property type="entry name" value="SBP_bac_1"/>
    <property type="match status" value="1"/>
</dbReference>
<dbReference type="OrthoDB" id="2675752at2"/>
<dbReference type="AlphaFoldDB" id="A0A0D5NGH3"/>
<keyword evidence="5" id="KW-0449">Lipoprotein</keyword>
<protein>
    <recommendedName>
        <fullName evidence="8">ABC transporter substrate-binding protein</fullName>
    </recommendedName>
</protein>
<dbReference type="Gene3D" id="3.40.190.10">
    <property type="entry name" value="Periplasmic binding protein-like II"/>
    <property type="match status" value="1"/>
</dbReference>
<dbReference type="STRING" id="1126833.VN24_04595"/>
<evidence type="ECO:0000313" key="7">
    <source>
        <dbReference type="Proteomes" id="UP000032633"/>
    </source>
</evidence>
<dbReference type="KEGG" id="pbj:VN24_04595"/>
<evidence type="ECO:0000256" key="1">
    <source>
        <dbReference type="ARBA" id="ARBA00022475"/>
    </source>
</evidence>
<dbReference type="HOGENOM" id="CLU_043267_0_0_9"/>
<dbReference type="PANTHER" id="PTHR43649:SF33">
    <property type="entry name" value="POLYGALACTURONAN_RHAMNOGALACTURONAN-BINDING PROTEIN YTCQ"/>
    <property type="match status" value="1"/>
</dbReference>
<dbReference type="PANTHER" id="PTHR43649">
    <property type="entry name" value="ARABINOSE-BINDING PROTEIN-RELATED"/>
    <property type="match status" value="1"/>
</dbReference>